<feature type="region of interest" description="Disordered" evidence="1">
    <location>
        <begin position="470"/>
        <end position="504"/>
    </location>
</feature>
<dbReference type="EMBL" id="JBIPKE010000015">
    <property type="protein sequence ID" value="MFH6983461.1"/>
    <property type="molecule type" value="Genomic_DNA"/>
</dbReference>
<dbReference type="Proteomes" id="UP001610063">
    <property type="component" value="Unassembled WGS sequence"/>
</dbReference>
<accession>A0ABW7N764</accession>
<evidence type="ECO:0000313" key="2">
    <source>
        <dbReference type="EMBL" id="MFH6983461.1"/>
    </source>
</evidence>
<evidence type="ECO:0000313" key="3">
    <source>
        <dbReference type="Proteomes" id="UP001610063"/>
    </source>
</evidence>
<feature type="compositionally biased region" description="Low complexity" evidence="1">
    <location>
        <begin position="483"/>
        <end position="504"/>
    </location>
</feature>
<proteinExistence type="predicted"/>
<organism evidence="2 3">
    <name type="scientific">Marinoscillum luteum</name>
    <dbReference type="NCBI Taxonomy" id="861051"/>
    <lineage>
        <taxon>Bacteria</taxon>
        <taxon>Pseudomonadati</taxon>
        <taxon>Bacteroidota</taxon>
        <taxon>Cytophagia</taxon>
        <taxon>Cytophagales</taxon>
        <taxon>Reichenbachiellaceae</taxon>
        <taxon>Marinoscillum</taxon>
    </lineage>
</organism>
<keyword evidence="3" id="KW-1185">Reference proteome</keyword>
<reference evidence="2 3" key="1">
    <citation type="journal article" date="2013" name="Int. J. Syst. Evol. Microbiol.">
        <title>Marinoscillum luteum sp. nov., isolated from marine sediment.</title>
        <authorList>
            <person name="Cha I.T."/>
            <person name="Park S.J."/>
            <person name="Kim S.J."/>
            <person name="Kim J.G."/>
            <person name="Jung M.Y."/>
            <person name="Shin K.S."/>
            <person name="Kwon K.K."/>
            <person name="Yang S.H."/>
            <person name="Seo Y.S."/>
            <person name="Rhee S.K."/>
        </authorList>
    </citation>
    <scope>NUCLEOTIDE SEQUENCE [LARGE SCALE GENOMIC DNA]</scope>
    <source>
        <strain evidence="2 3">KCTC 23939</strain>
    </source>
</reference>
<gene>
    <name evidence="2" type="ORF">ACHKAR_08435</name>
</gene>
<protein>
    <submittedName>
        <fullName evidence="2">Uncharacterized protein</fullName>
    </submittedName>
</protein>
<evidence type="ECO:0000256" key="1">
    <source>
        <dbReference type="SAM" id="MobiDB-lite"/>
    </source>
</evidence>
<comment type="caution">
    <text evidence="2">The sequence shown here is derived from an EMBL/GenBank/DDBJ whole genome shotgun (WGS) entry which is preliminary data.</text>
</comment>
<name>A0ABW7N764_9BACT</name>
<dbReference type="RefSeq" id="WP_159579627.1">
    <property type="nucleotide sequence ID" value="NZ_JBIPKE010000015.1"/>
</dbReference>
<sequence>MPTTIPYDPSLVLGNIVTLEKLTNIEQISQAEAPVNAAEDELNSLIAMKRSLDMTIQDMLNMNIDADQLVQESVKVGQSIQQAAINYAQVKLAAEQKIQPLRAKIAMINSSVESPMDYNKSQIKKMPLAADSLKMNCQYFGFDKNEQSSDAHASTIAGFVSDSLSLFGGYESGTGTVKSSVQQQVSSQHQNHSIAGTLVISINCTHKDALLLAPYILDVDKAIRVWNQEFPKDQLNVMSIASIIETMMAKDSQGENKLQLLSGATFGSCFVGMVHVLNTTETDSSQRMYSVAESIQGQFEVGGWWAHETGGFGVDSSFSNDAKNLLSTQNVTSHCTLTVMGSIPSIKANSVDMFVKEFNMNDDPLKGVQTLQGATTDEMNTISSSAEAARTGQQMIAMKSAGITSALSALSDSDKKSNQILDTNSMMDAMQDYINKCLAGNIGVPINYYLKPITKSELAGAWLKKYHPNKMNNALGSGDDSGDSSSSSGAGSGDSSSDASSSGS</sequence>